<evidence type="ECO:0000313" key="2">
    <source>
        <dbReference type="EMBL" id="VCX30929.1"/>
    </source>
</evidence>
<name>A0A9X9Q5Q7_GULGU</name>
<feature type="non-terminal residue" evidence="2">
    <location>
        <position position="62"/>
    </location>
</feature>
<feature type="compositionally biased region" description="Low complexity" evidence="1">
    <location>
        <begin position="47"/>
        <end position="62"/>
    </location>
</feature>
<feature type="compositionally biased region" description="Gly residues" evidence="1">
    <location>
        <begin position="1"/>
        <end position="10"/>
    </location>
</feature>
<sequence length="62" mass="7077">MEKQDGGGGENQQREKAKVVLRRNRETFLLLNSNRGKNPAEDNMETSGFRSNRSSGRRLLQN</sequence>
<reference evidence="2 3" key="1">
    <citation type="submission" date="2018-10" db="EMBL/GenBank/DDBJ databases">
        <authorList>
            <person name="Ekblom R."/>
            <person name="Jareborg N."/>
        </authorList>
    </citation>
    <scope>NUCLEOTIDE SEQUENCE [LARGE SCALE GENOMIC DNA]</scope>
    <source>
        <tissue evidence="2">Muscle</tissue>
    </source>
</reference>
<accession>A0A9X9Q5Q7</accession>
<dbReference type="EMBL" id="CYRY02039642">
    <property type="protein sequence ID" value="VCX30929.1"/>
    <property type="molecule type" value="Genomic_DNA"/>
</dbReference>
<organism evidence="2 3">
    <name type="scientific">Gulo gulo</name>
    <name type="common">Wolverine</name>
    <name type="synonym">Gluton</name>
    <dbReference type="NCBI Taxonomy" id="48420"/>
    <lineage>
        <taxon>Eukaryota</taxon>
        <taxon>Metazoa</taxon>
        <taxon>Chordata</taxon>
        <taxon>Craniata</taxon>
        <taxon>Vertebrata</taxon>
        <taxon>Euteleostomi</taxon>
        <taxon>Mammalia</taxon>
        <taxon>Eutheria</taxon>
        <taxon>Laurasiatheria</taxon>
        <taxon>Carnivora</taxon>
        <taxon>Caniformia</taxon>
        <taxon>Musteloidea</taxon>
        <taxon>Mustelidae</taxon>
        <taxon>Guloninae</taxon>
        <taxon>Gulo</taxon>
    </lineage>
</organism>
<protein>
    <submittedName>
        <fullName evidence="2">Uncharacterized protein</fullName>
    </submittedName>
</protein>
<proteinExistence type="predicted"/>
<keyword evidence="3" id="KW-1185">Reference proteome</keyword>
<feature type="region of interest" description="Disordered" evidence="1">
    <location>
        <begin position="1"/>
        <end position="62"/>
    </location>
</feature>
<comment type="caution">
    <text evidence="2">The sequence shown here is derived from an EMBL/GenBank/DDBJ whole genome shotgun (WGS) entry which is preliminary data.</text>
</comment>
<dbReference type="AlphaFoldDB" id="A0A9X9Q5Q7"/>
<dbReference type="Proteomes" id="UP000269945">
    <property type="component" value="Unassembled WGS sequence"/>
</dbReference>
<evidence type="ECO:0000313" key="3">
    <source>
        <dbReference type="Proteomes" id="UP000269945"/>
    </source>
</evidence>
<feature type="compositionally biased region" description="Basic and acidic residues" evidence="1">
    <location>
        <begin position="12"/>
        <end position="26"/>
    </location>
</feature>
<evidence type="ECO:0000256" key="1">
    <source>
        <dbReference type="SAM" id="MobiDB-lite"/>
    </source>
</evidence>
<gene>
    <name evidence="2" type="ORF">BN2614_LOCUS1</name>
</gene>